<dbReference type="PANTHER" id="PTHR24321:SF8">
    <property type="entry name" value="ESTRADIOL 17-BETA-DEHYDROGENASE 8-RELATED"/>
    <property type="match status" value="1"/>
</dbReference>
<dbReference type="NCBIfam" id="NF005559">
    <property type="entry name" value="PRK07231.1"/>
    <property type="match status" value="1"/>
</dbReference>
<dbReference type="PANTHER" id="PTHR24321">
    <property type="entry name" value="DEHYDROGENASES, SHORT CHAIN"/>
    <property type="match status" value="1"/>
</dbReference>
<dbReference type="InterPro" id="IPR036291">
    <property type="entry name" value="NAD(P)-bd_dom_sf"/>
</dbReference>
<dbReference type="EC" id="1.1.1.-" evidence="3"/>
<evidence type="ECO:0000313" key="3">
    <source>
        <dbReference type="EMBL" id="MFD1191455.1"/>
    </source>
</evidence>
<name>A0ABW3T450_9CAUL</name>
<evidence type="ECO:0000256" key="2">
    <source>
        <dbReference type="ARBA" id="ARBA00023002"/>
    </source>
</evidence>
<organism evidence="3 4">
    <name type="scientific">Phenylobacterium conjunctum</name>
    <dbReference type="NCBI Taxonomy" id="1298959"/>
    <lineage>
        <taxon>Bacteria</taxon>
        <taxon>Pseudomonadati</taxon>
        <taxon>Pseudomonadota</taxon>
        <taxon>Alphaproteobacteria</taxon>
        <taxon>Caulobacterales</taxon>
        <taxon>Caulobacteraceae</taxon>
        <taxon>Phenylobacterium</taxon>
    </lineage>
</organism>
<keyword evidence="4" id="KW-1185">Reference proteome</keyword>
<proteinExistence type="inferred from homology"/>
<reference evidence="4" key="1">
    <citation type="journal article" date="2019" name="Int. J. Syst. Evol. Microbiol.">
        <title>The Global Catalogue of Microorganisms (GCM) 10K type strain sequencing project: providing services to taxonomists for standard genome sequencing and annotation.</title>
        <authorList>
            <consortium name="The Broad Institute Genomics Platform"/>
            <consortium name="The Broad Institute Genome Sequencing Center for Infectious Disease"/>
            <person name="Wu L."/>
            <person name="Ma J."/>
        </authorList>
    </citation>
    <scope>NUCLEOTIDE SEQUENCE [LARGE SCALE GENOMIC DNA]</scope>
    <source>
        <strain evidence="4">CCUG 55074</strain>
    </source>
</reference>
<dbReference type="InterPro" id="IPR002347">
    <property type="entry name" value="SDR_fam"/>
</dbReference>
<dbReference type="RefSeq" id="WP_374343766.1">
    <property type="nucleotide sequence ID" value="NZ_JBHTLQ010000027.1"/>
</dbReference>
<comment type="caution">
    <text evidence="3">The sequence shown here is derived from an EMBL/GenBank/DDBJ whole genome shotgun (WGS) entry which is preliminary data.</text>
</comment>
<dbReference type="Proteomes" id="UP001597216">
    <property type="component" value="Unassembled WGS sequence"/>
</dbReference>
<dbReference type="PRINTS" id="PR00080">
    <property type="entry name" value="SDRFAMILY"/>
</dbReference>
<protein>
    <submittedName>
        <fullName evidence="3">SDR family NAD(P)-dependent oxidoreductase</fullName>
        <ecNumber evidence="3">1.1.1.-</ecNumber>
    </submittedName>
</protein>
<dbReference type="PRINTS" id="PR00081">
    <property type="entry name" value="GDHRDH"/>
</dbReference>
<dbReference type="PROSITE" id="PS00061">
    <property type="entry name" value="ADH_SHORT"/>
    <property type="match status" value="1"/>
</dbReference>
<keyword evidence="2 3" id="KW-0560">Oxidoreductase</keyword>
<accession>A0ABW3T450</accession>
<dbReference type="GO" id="GO:0016491">
    <property type="term" value="F:oxidoreductase activity"/>
    <property type="evidence" value="ECO:0007669"/>
    <property type="project" value="UniProtKB-KW"/>
</dbReference>
<dbReference type="SUPFAM" id="SSF51735">
    <property type="entry name" value="NAD(P)-binding Rossmann-fold domains"/>
    <property type="match status" value="1"/>
</dbReference>
<dbReference type="EMBL" id="JBHTLQ010000027">
    <property type="protein sequence ID" value="MFD1191455.1"/>
    <property type="molecule type" value="Genomic_DNA"/>
</dbReference>
<sequence length="259" mass="26530">MGERNDLAGKAALVTGAAGAIGAATVKLLLERGASVAAVDRPGVSFAPLIAACGEAENLVTLEADVSDEGQVADYVSLARQAFGRIDIFFNNAGIEGVVKTVPDYPLEEFQKVMSVNVIGVFLGMKHVIPVMAAQGGGAIINMSSVAGLIGSPGLSAYVASKHAVIGLTRSAAAEWASHGVRINTVNPGPIESRMMRSIEGGVSPAGAQKAHEQFAQLIPAGRYGTPEEVARLVAFLGSDDAAYLNGSVYVVDGGMHAV</sequence>
<dbReference type="Gene3D" id="3.40.50.720">
    <property type="entry name" value="NAD(P)-binding Rossmann-like Domain"/>
    <property type="match status" value="1"/>
</dbReference>
<dbReference type="CDD" id="cd05233">
    <property type="entry name" value="SDR_c"/>
    <property type="match status" value="1"/>
</dbReference>
<dbReference type="Pfam" id="PF13561">
    <property type="entry name" value="adh_short_C2"/>
    <property type="match status" value="1"/>
</dbReference>
<dbReference type="InterPro" id="IPR020904">
    <property type="entry name" value="Sc_DH/Rdtase_CS"/>
</dbReference>
<comment type="similarity">
    <text evidence="1">Belongs to the short-chain dehydrogenases/reductases (SDR) family.</text>
</comment>
<evidence type="ECO:0000256" key="1">
    <source>
        <dbReference type="ARBA" id="ARBA00006484"/>
    </source>
</evidence>
<evidence type="ECO:0000313" key="4">
    <source>
        <dbReference type="Proteomes" id="UP001597216"/>
    </source>
</evidence>
<gene>
    <name evidence="3" type="ORF">ACFQ27_12770</name>
</gene>